<sequence>MRKRFLPPDSEYRLRERLCALSQTTSLHDYVAEFQNLLIQCTVQISQLELRFYFQQGFKPATANHLREHHPATLDESIQLALRFDHAGQRAIAANEDWQSSATCHRCKNVGHIALNCPTK</sequence>
<keyword evidence="1" id="KW-0479">Metal-binding</keyword>
<dbReference type="Proteomes" id="UP000006643">
    <property type="component" value="Unassembled WGS sequence"/>
</dbReference>
<evidence type="ECO:0000313" key="4">
    <source>
        <dbReference type="Proteomes" id="UP000006643"/>
    </source>
</evidence>
<proteinExistence type="predicted"/>
<dbReference type="SUPFAM" id="SSF57756">
    <property type="entry name" value="Retrovirus zinc finger-like domains"/>
    <property type="match status" value="1"/>
</dbReference>
<dbReference type="eggNOG" id="ENOG502RRWH">
    <property type="taxonomic scope" value="Eukaryota"/>
</dbReference>
<evidence type="ECO:0000259" key="2">
    <source>
        <dbReference type="PROSITE" id="PS50158"/>
    </source>
</evidence>
<dbReference type="InterPro" id="IPR005162">
    <property type="entry name" value="Retrotrans_gag_dom"/>
</dbReference>
<reference evidence="4" key="1">
    <citation type="journal article" date="2009" name="Nature">
        <title>Genome sequence and analysis of the Irish potato famine pathogen Phytophthora infestans.</title>
        <authorList>
            <consortium name="The Broad Institute Genome Sequencing Platform"/>
            <person name="Haas B.J."/>
            <person name="Kamoun S."/>
            <person name="Zody M.C."/>
            <person name="Jiang R.H."/>
            <person name="Handsaker R.E."/>
            <person name="Cano L.M."/>
            <person name="Grabherr M."/>
            <person name="Kodira C.D."/>
            <person name="Raffaele S."/>
            <person name="Torto-Alalibo T."/>
            <person name="Bozkurt T.O."/>
            <person name="Ah-Fong A.M."/>
            <person name="Alvarado L."/>
            <person name="Anderson V.L."/>
            <person name="Armstrong M.R."/>
            <person name="Avrova A."/>
            <person name="Baxter L."/>
            <person name="Beynon J."/>
            <person name="Boevink P.C."/>
            <person name="Bollmann S.R."/>
            <person name="Bos J.I."/>
            <person name="Bulone V."/>
            <person name="Cai G."/>
            <person name="Cakir C."/>
            <person name="Carrington J.C."/>
            <person name="Chawner M."/>
            <person name="Conti L."/>
            <person name="Costanzo S."/>
            <person name="Ewan R."/>
            <person name="Fahlgren N."/>
            <person name="Fischbach M.A."/>
            <person name="Fugelstad J."/>
            <person name="Gilroy E.M."/>
            <person name="Gnerre S."/>
            <person name="Green P.J."/>
            <person name="Grenville-Briggs L.J."/>
            <person name="Griffith J."/>
            <person name="Grunwald N.J."/>
            <person name="Horn K."/>
            <person name="Horner N.R."/>
            <person name="Hu C.H."/>
            <person name="Huitema E."/>
            <person name="Jeong D.H."/>
            <person name="Jones A.M."/>
            <person name="Jones J.D."/>
            <person name="Jones R.W."/>
            <person name="Karlsson E.K."/>
            <person name="Kunjeti S.G."/>
            <person name="Lamour K."/>
            <person name="Liu Z."/>
            <person name="Ma L."/>
            <person name="Maclean D."/>
            <person name="Chibucos M.C."/>
            <person name="McDonald H."/>
            <person name="McWalters J."/>
            <person name="Meijer H.J."/>
            <person name="Morgan W."/>
            <person name="Morris P.F."/>
            <person name="Munro C.A."/>
            <person name="O'Neill K."/>
            <person name="Ospina-Giraldo M."/>
            <person name="Pinzon A."/>
            <person name="Pritchard L."/>
            <person name="Ramsahoye B."/>
            <person name="Ren Q."/>
            <person name="Restrepo S."/>
            <person name="Roy S."/>
            <person name="Sadanandom A."/>
            <person name="Savidor A."/>
            <person name="Schornack S."/>
            <person name="Schwartz D.C."/>
            <person name="Schumann U.D."/>
            <person name="Schwessinger B."/>
            <person name="Seyer L."/>
            <person name="Sharpe T."/>
            <person name="Silvar C."/>
            <person name="Song J."/>
            <person name="Studholme D.J."/>
            <person name="Sykes S."/>
            <person name="Thines M."/>
            <person name="van de Vondervoort P.J."/>
            <person name="Phuntumart V."/>
            <person name="Wawra S."/>
            <person name="Weide R."/>
            <person name="Win J."/>
            <person name="Young C."/>
            <person name="Zhou S."/>
            <person name="Fry W."/>
            <person name="Meyers B.C."/>
            <person name="van West P."/>
            <person name="Ristaino J."/>
            <person name="Govers F."/>
            <person name="Birch P.R."/>
            <person name="Whisson S.C."/>
            <person name="Judelson H.S."/>
            <person name="Nusbaum C."/>
        </authorList>
    </citation>
    <scope>NUCLEOTIDE SEQUENCE [LARGE SCALE GENOMIC DNA]</scope>
    <source>
        <strain evidence="4">T30-4</strain>
    </source>
</reference>
<dbReference type="EMBL" id="DS028125">
    <property type="protein sequence ID" value="EEY69857.1"/>
    <property type="molecule type" value="Genomic_DNA"/>
</dbReference>
<keyword evidence="1" id="KW-0863">Zinc-finger</keyword>
<evidence type="ECO:0000256" key="1">
    <source>
        <dbReference type="PROSITE-ProRule" id="PRU00047"/>
    </source>
</evidence>
<dbReference type="GO" id="GO:0008270">
    <property type="term" value="F:zinc ion binding"/>
    <property type="evidence" value="ECO:0007669"/>
    <property type="project" value="UniProtKB-KW"/>
</dbReference>
<organism evidence="3 4">
    <name type="scientific">Phytophthora infestans (strain T30-4)</name>
    <name type="common">Potato late blight agent</name>
    <dbReference type="NCBI Taxonomy" id="403677"/>
    <lineage>
        <taxon>Eukaryota</taxon>
        <taxon>Sar</taxon>
        <taxon>Stramenopiles</taxon>
        <taxon>Oomycota</taxon>
        <taxon>Peronosporomycetes</taxon>
        <taxon>Peronosporales</taxon>
        <taxon>Peronosporaceae</taxon>
        <taxon>Phytophthora</taxon>
    </lineage>
</organism>
<evidence type="ECO:0000313" key="3">
    <source>
        <dbReference type="EMBL" id="EEY69857.1"/>
    </source>
</evidence>
<dbReference type="HOGENOM" id="CLU_134198_0_0_1"/>
<keyword evidence="1" id="KW-0862">Zinc</keyword>
<name>D0N4P9_PHYIT</name>
<dbReference type="InParanoid" id="D0N4P9"/>
<keyword evidence="4" id="KW-1185">Reference proteome</keyword>
<feature type="domain" description="CCHC-type" evidence="2">
    <location>
        <begin position="104"/>
        <end position="118"/>
    </location>
</feature>
<dbReference type="PROSITE" id="PS50158">
    <property type="entry name" value="ZF_CCHC"/>
    <property type="match status" value="1"/>
</dbReference>
<protein>
    <recommendedName>
        <fullName evidence="2">CCHC-type domain-containing protein</fullName>
    </recommendedName>
</protein>
<accession>D0N4P9</accession>
<dbReference type="RefSeq" id="XP_002998504.1">
    <property type="nucleotide sequence ID" value="XM_002998458.1"/>
</dbReference>
<gene>
    <name evidence="3" type="ORF">PITG_06372</name>
</gene>
<dbReference type="AlphaFoldDB" id="D0N4P9"/>
<dbReference type="GeneID" id="9471520"/>
<dbReference type="OMA" id="EMTATCH"/>
<dbReference type="Gene3D" id="4.10.60.10">
    <property type="entry name" value="Zinc finger, CCHC-type"/>
    <property type="match status" value="1"/>
</dbReference>
<dbReference type="VEuPathDB" id="FungiDB:PITG_06372"/>
<dbReference type="KEGG" id="pif:PITG_06372"/>
<dbReference type="InterPro" id="IPR001878">
    <property type="entry name" value="Znf_CCHC"/>
</dbReference>
<dbReference type="InterPro" id="IPR036875">
    <property type="entry name" value="Znf_CCHC_sf"/>
</dbReference>
<dbReference type="OrthoDB" id="106809at2759"/>
<dbReference type="Pfam" id="PF03732">
    <property type="entry name" value="Retrotrans_gag"/>
    <property type="match status" value="1"/>
</dbReference>
<dbReference type="GO" id="GO:0003676">
    <property type="term" value="F:nucleic acid binding"/>
    <property type="evidence" value="ECO:0007669"/>
    <property type="project" value="InterPro"/>
</dbReference>